<accession>A0ABR9LFC4</accession>
<proteinExistence type="predicted"/>
<dbReference type="Proteomes" id="UP000656548">
    <property type="component" value="Unassembled WGS sequence"/>
</dbReference>
<evidence type="ECO:0000313" key="2">
    <source>
        <dbReference type="Proteomes" id="UP000656548"/>
    </source>
</evidence>
<gene>
    <name evidence="1" type="ORF">H4W30_006419</name>
</gene>
<name>A0ABR9LFC4_9PSEU</name>
<sequence length="38" mass="4091">MAWKGRGTVARATAVPRPGLLVRHGRPARPALTVFDHA</sequence>
<organism evidence="1 2">
    <name type="scientific">Amycolatopsis roodepoortensis</name>
    <dbReference type="NCBI Taxonomy" id="700274"/>
    <lineage>
        <taxon>Bacteria</taxon>
        <taxon>Bacillati</taxon>
        <taxon>Actinomycetota</taxon>
        <taxon>Actinomycetes</taxon>
        <taxon>Pseudonocardiales</taxon>
        <taxon>Pseudonocardiaceae</taxon>
        <taxon>Amycolatopsis</taxon>
    </lineage>
</organism>
<evidence type="ECO:0000313" key="1">
    <source>
        <dbReference type="EMBL" id="MBE1579359.1"/>
    </source>
</evidence>
<dbReference type="EMBL" id="JADBEJ010000005">
    <property type="protein sequence ID" value="MBE1579359.1"/>
    <property type="molecule type" value="Genomic_DNA"/>
</dbReference>
<comment type="caution">
    <text evidence="1">The sequence shown here is derived from an EMBL/GenBank/DDBJ whole genome shotgun (WGS) entry which is preliminary data.</text>
</comment>
<reference evidence="1 2" key="1">
    <citation type="submission" date="2020-10" db="EMBL/GenBank/DDBJ databases">
        <title>Sequencing the genomes of 1000 actinobacteria strains.</title>
        <authorList>
            <person name="Klenk H.-P."/>
        </authorList>
    </citation>
    <scope>NUCLEOTIDE SEQUENCE [LARGE SCALE GENOMIC DNA]</scope>
    <source>
        <strain evidence="1 2">DSM 46661</strain>
    </source>
</reference>
<protein>
    <submittedName>
        <fullName evidence="1">Uncharacterized protein</fullName>
    </submittedName>
</protein>
<keyword evidence="2" id="KW-1185">Reference proteome</keyword>